<dbReference type="GO" id="GO:0005840">
    <property type="term" value="C:ribosome"/>
    <property type="evidence" value="ECO:0007669"/>
    <property type="project" value="UniProtKB-KW"/>
</dbReference>
<comment type="similarity">
    <text evidence="2">Belongs to the mitochondrion-specific ribosomal protein mS39 family.</text>
</comment>
<dbReference type="AlphaFoldDB" id="A0AAN8P2P0"/>
<dbReference type="InterPro" id="IPR011990">
    <property type="entry name" value="TPR-like_helical_dom_sf"/>
</dbReference>
<protein>
    <recommendedName>
        <fullName evidence="11">Small ribosomal subunit protein mS39</fullName>
    </recommendedName>
</protein>
<organism evidence="12 13">
    <name type="scientific">Polyplax serrata</name>
    <name type="common">Common mouse louse</name>
    <dbReference type="NCBI Taxonomy" id="468196"/>
    <lineage>
        <taxon>Eukaryota</taxon>
        <taxon>Metazoa</taxon>
        <taxon>Ecdysozoa</taxon>
        <taxon>Arthropoda</taxon>
        <taxon>Hexapoda</taxon>
        <taxon>Insecta</taxon>
        <taxon>Pterygota</taxon>
        <taxon>Neoptera</taxon>
        <taxon>Paraneoptera</taxon>
        <taxon>Psocodea</taxon>
        <taxon>Troctomorpha</taxon>
        <taxon>Phthiraptera</taxon>
        <taxon>Anoplura</taxon>
        <taxon>Polyplacidae</taxon>
        <taxon>Polyplax</taxon>
    </lineage>
</organism>
<gene>
    <name evidence="12" type="ORF">RUM43_008019</name>
</gene>
<keyword evidence="6" id="KW-0694">RNA-binding</keyword>
<evidence type="ECO:0000256" key="10">
    <source>
        <dbReference type="ARBA" id="ARBA00023274"/>
    </source>
</evidence>
<keyword evidence="10" id="KW-0687">Ribonucleoprotein</keyword>
<proteinExistence type="inferred from homology"/>
<name>A0AAN8P2P0_POLSC</name>
<dbReference type="Proteomes" id="UP001372834">
    <property type="component" value="Unassembled WGS sequence"/>
</dbReference>
<dbReference type="Gene3D" id="1.25.40.10">
    <property type="entry name" value="Tetratricopeptide repeat domain"/>
    <property type="match status" value="1"/>
</dbReference>
<dbReference type="PANTHER" id="PTHR16276:SF1">
    <property type="entry name" value="SMALL RIBOSOMAL SUBUNIT PROTEIN MS39"/>
    <property type="match status" value="1"/>
</dbReference>
<evidence type="ECO:0000256" key="11">
    <source>
        <dbReference type="ARBA" id="ARBA00035134"/>
    </source>
</evidence>
<accession>A0AAN8P2P0</accession>
<dbReference type="EMBL" id="JAWJWE010000003">
    <property type="protein sequence ID" value="KAK6639744.1"/>
    <property type="molecule type" value="Genomic_DNA"/>
</dbReference>
<dbReference type="InterPro" id="IPR055063">
    <property type="entry name" value="Rib_mS39_PPR"/>
</dbReference>
<comment type="subcellular location">
    <subcellularLocation>
        <location evidence="1">Mitochondrion</location>
    </subcellularLocation>
</comment>
<reference evidence="12 13" key="1">
    <citation type="submission" date="2023-10" db="EMBL/GenBank/DDBJ databases">
        <title>Genomes of two closely related lineages of the louse Polyplax serrata with different host specificities.</title>
        <authorList>
            <person name="Martinu J."/>
            <person name="Tarabai H."/>
            <person name="Stefka J."/>
            <person name="Hypsa V."/>
        </authorList>
    </citation>
    <scope>NUCLEOTIDE SEQUENCE [LARGE SCALE GENOMIC DNA]</scope>
    <source>
        <strain evidence="12">HR10_N</strain>
    </source>
</reference>
<evidence type="ECO:0000256" key="1">
    <source>
        <dbReference type="ARBA" id="ARBA00004173"/>
    </source>
</evidence>
<dbReference type="GO" id="GO:1990904">
    <property type="term" value="C:ribonucleoprotein complex"/>
    <property type="evidence" value="ECO:0007669"/>
    <property type="project" value="UniProtKB-KW"/>
</dbReference>
<keyword evidence="4" id="KW-0677">Repeat</keyword>
<dbReference type="GO" id="GO:0005739">
    <property type="term" value="C:mitochondrion"/>
    <property type="evidence" value="ECO:0007669"/>
    <property type="project" value="UniProtKB-SubCell"/>
</dbReference>
<evidence type="ECO:0000313" key="13">
    <source>
        <dbReference type="Proteomes" id="UP001372834"/>
    </source>
</evidence>
<keyword evidence="9" id="KW-0496">Mitochondrion</keyword>
<keyword evidence="8" id="KW-0689">Ribosomal protein</keyword>
<dbReference type="Pfam" id="PF13812">
    <property type="entry name" value="PPR_3"/>
    <property type="match status" value="1"/>
</dbReference>
<dbReference type="GO" id="GO:0019843">
    <property type="term" value="F:rRNA binding"/>
    <property type="evidence" value="ECO:0007669"/>
    <property type="project" value="UniProtKB-KW"/>
</dbReference>
<dbReference type="GO" id="GO:0043024">
    <property type="term" value="F:ribosomal small subunit binding"/>
    <property type="evidence" value="ECO:0007669"/>
    <property type="project" value="InterPro"/>
</dbReference>
<sequence length="654" mass="75292">MVGKLDRLRVGLLLSPVIKYTFTNYCTATESWLRLNIPKRIERGPLDILQAIAKTVKRDPTAHHYKYPDDPYFESKSNFSKRTLALSLESGRKSARWIIENNPQYFKEVISEPFIKSYAPKPQYNEDSDVSEETLVQVINERNVSDAMFIYELLKKKGCDLSEETKQILLELVCYYNEHDREDENNLEAKWYSVESTAKETWKNEGFAQTLFSTMNADCPLALSTLIQGMLKFGQTDKAIELYKVAIDKNIVLSVGVYNGMFSNVKRMAAHEKWNYIVNLLKEMDSKEVKPDLFTLNEVLLLLTNCREIRKRITKARSIIQEFRKLGIEPSLASFYYLLNIAVQEFSNDKGQLRRIFGNTLEFLSGQSLELVHPDDVNFFPHAMNVIDSHVRSSNLAHKLYQLLLEGNNIKFLAKNIDQNNFYKNYLFLILRAEPIECFINLYKDVVPTVFIPTTNLFKSILTQLKRIEELTVLPVLWADIKNLPITAGLDLSCTIVKMVEIYEGNDKEVTETLVEVANYIYKTIKYNENLKNTELTGETISNLLIIFLKFGDPQKGLELLEMYEGSGVLLCSLSHPALTALFDYHMMHSKPLHILECLRKAKQNSHPNIKELATKALPHLSVLQNTDLKWVTDIIEKSEEKSEESQPKTDDEA</sequence>
<dbReference type="InterPro" id="IPR002885">
    <property type="entry name" value="PPR_rpt"/>
</dbReference>
<evidence type="ECO:0000256" key="3">
    <source>
        <dbReference type="ARBA" id="ARBA00022730"/>
    </source>
</evidence>
<evidence type="ECO:0000256" key="7">
    <source>
        <dbReference type="ARBA" id="ARBA00022946"/>
    </source>
</evidence>
<evidence type="ECO:0000256" key="5">
    <source>
        <dbReference type="ARBA" id="ARBA00022845"/>
    </source>
</evidence>
<dbReference type="GO" id="GO:0006417">
    <property type="term" value="P:regulation of translation"/>
    <property type="evidence" value="ECO:0007669"/>
    <property type="project" value="UniProtKB-KW"/>
</dbReference>
<keyword evidence="3" id="KW-0699">rRNA-binding</keyword>
<dbReference type="GO" id="GO:0032543">
    <property type="term" value="P:mitochondrial translation"/>
    <property type="evidence" value="ECO:0007669"/>
    <property type="project" value="InterPro"/>
</dbReference>
<evidence type="ECO:0000256" key="4">
    <source>
        <dbReference type="ARBA" id="ARBA00022737"/>
    </source>
</evidence>
<evidence type="ECO:0000256" key="9">
    <source>
        <dbReference type="ARBA" id="ARBA00023128"/>
    </source>
</evidence>
<dbReference type="Pfam" id="PF22330">
    <property type="entry name" value="Rib_mS39_PPR"/>
    <property type="match status" value="1"/>
</dbReference>
<dbReference type="InterPro" id="IPR037387">
    <property type="entry name" value="PTCD3"/>
</dbReference>
<comment type="caution">
    <text evidence="12">The sequence shown here is derived from an EMBL/GenBank/DDBJ whole genome shotgun (WGS) entry which is preliminary data.</text>
</comment>
<evidence type="ECO:0000256" key="6">
    <source>
        <dbReference type="ARBA" id="ARBA00022884"/>
    </source>
</evidence>
<evidence type="ECO:0000256" key="2">
    <source>
        <dbReference type="ARBA" id="ARBA00008551"/>
    </source>
</evidence>
<keyword evidence="5" id="KW-0810">Translation regulation</keyword>
<dbReference type="PANTHER" id="PTHR16276">
    <property type="entry name" value="PENTATRICOPEPTIDE REPEAT DOMAIN-CONTAINING PROTEIN 3"/>
    <property type="match status" value="1"/>
</dbReference>
<evidence type="ECO:0000313" key="12">
    <source>
        <dbReference type="EMBL" id="KAK6639744.1"/>
    </source>
</evidence>
<keyword evidence="7" id="KW-0809">Transit peptide</keyword>
<evidence type="ECO:0000256" key="8">
    <source>
        <dbReference type="ARBA" id="ARBA00022980"/>
    </source>
</evidence>